<dbReference type="GO" id="GO:0031492">
    <property type="term" value="F:nucleosomal DNA binding"/>
    <property type="evidence" value="ECO:0007669"/>
    <property type="project" value="TreeGrafter"/>
</dbReference>
<evidence type="ECO:0000256" key="1">
    <source>
        <dbReference type="ARBA" id="ARBA00004123"/>
    </source>
</evidence>
<organism evidence="6 7">
    <name type="scientific">Escallonia rubra</name>
    <dbReference type="NCBI Taxonomy" id="112253"/>
    <lineage>
        <taxon>Eukaryota</taxon>
        <taxon>Viridiplantae</taxon>
        <taxon>Streptophyta</taxon>
        <taxon>Embryophyta</taxon>
        <taxon>Tracheophyta</taxon>
        <taxon>Spermatophyta</taxon>
        <taxon>Magnoliopsida</taxon>
        <taxon>eudicotyledons</taxon>
        <taxon>Gunneridae</taxon>
        <taxon>Pentapetalae</taxon>
        <taxon>asterids</taxon>
        <taxon>campanulids</taxon>
        <taxon>Escalloniales</taxon>
        <taxon>Escalloniaceae</taxon>
        <taxon>Escallonia</taxon>
    </lineage>
</organism>
<accession>A0AA88U937</accession>
<dbReference type="PROSITE" id="PS51504">
    <property type="entry name" value="H15"/>
    <property type="match status" value="1"/>
</dbReference>
<evidence type="ECO:0000313" key="6">
    <source>
        <dbReference type="EMBL" id="KAK2975450.1"/>
    </source>
</evidence>
<dbReference type="GO" id="GO:0030261">
    <property type="term" value="P:chromosome condensation"/>
    <property type="evidence" value="ECO:0007669"/>
    <property type="project" value="TreeGrafter"/>
</dbReference>
<keyword evidence="7" id="KW-1185">Reference proteome</keyword>
<dbReference type="InterPro" id="IPR005818">
    <property type="entry name" value="Histone_H1/H5_H15"/>
</dbReference>
<protein>
    <recommendedName>
        <fullName evidence="5">H15 domain-containing protein</fullName>
    </recommendedName>
</protein>
<dbReference type="PRINTS" id="PR00929">
    <property type="entry name" value="ATHOOK"/>
</dbReference>
<name>A0AA88U937_9ASTE</name>
<dbReference type="EMBL" id="JAVXUO010002192">
    <property type="protein sequence ID" value="KAK2975450.1"/>
    <property type="molecule type" value="Genomic_DNA"/>
</dbReference>
<dbReference type="Proteomes" id="UP001187471">
    <property type="component" value="Unassembled WGS sequence"/>
</dbReference>
<proteinExistence type="predicted"/>
<dbReference type="SMART" id="SM00526">
    <property type="entry name" value="H15"/>
    <property type="match status" value="1"/>
</dbReference>
<dbReference type="GO" id="GO:0005730">
    <property type="term" value="C:nucleolus"/>
    <property type="evidence" value="ECO:0007669"/>
    <property type="project" value="TreeGrafter"/>
</dbReference>
<dbReference type="Pfam" id="PF00538">
    <property type="entry name" value="Linker_histone"/>
    <property type="match status" value="1"/>
</dbReference>
<evidence type="ECO:0000313" key="7">
    <source>
        <dbReference type="Proteomes" id="UP001187471"/>
    </source>
</evidence>
<keyword evidence="2" id="KW-0238">DNA-binding</keyword>
<comment type="caution">
    <text evidence="6">The sequence shown here is derived from an EMBL/GenBank/DDBJ whole genome shotgun (WGS) entry which is preliminary data.</text>
</comment>
<dbReference type="InterPro" id="IPR017956">
    <property type="entry name" value="AT_hook_DNA-bd_motif"/>
</dbReference>
<dbReference type="PANTHER" id="PTHR11467">
    <property type="entry name" value="HISTONE H1"/>
    <property type="match status" value="1"/>
</dbReference>
<dbReference type="Gene3D" id="1.10.10.10">
    <property type="entry name" value="Winged helix-like DNA-binding domain superfamily/Winged helix DNA-binding domain"/>
    <property type="match status" value="1"/>
</dbReference>
<dbReference type="InterPro" id="IPR036390">
    <property type="entry name" value="WH_DNA-bd_sf"/>
</dbReference>
<evidence type="ECO:0000256" key="3">
    <source>
        <dbReference type="ARBA" id="ARBA00023242"/>
    </source>
</evidence>
<dbReference type="GO" id="GO:0045910">
    <property type="term" value="P:negative regulation of DNA recombination"/>
    <property type="evidence" value="ECO:0007669"/>
    <property type="project" value="TreeGrafter"/>
</dbReference>
<evidence type="ECO:0000256" key="2">
    <source>
        <dbReference type="ARBA" id="ARBA00023125"/>
    </source>
</evidence>
<dbReference type="GO" id="GO:0003690">
    <property type="term" value="F:double-stranded DNA binding"/>
    <property type="evidence" value="ECO:0007669"/>
    <property type="project" value="TreeGrafter"/>
</dbReference>
<feature type="region of interest" description="Disordered" evidence="4">
    <location>
        <begin position="224"/>
        <end position="331"/>
    </location>
</feature>
<keyword evidence="3" id="KW-0539">Nucleus</keyword>
<feature type="compositionally biased region" description="Polar residues" evidence="4">
    <location>
        <begin position="1"/>
        <end position="13"/>
    </location>
</feature>
<dbReference type="PANTHER" id="PTHR11467:SF29">
    <property type="entry name" value="OS03G0711600 PROTEIN"/>
    <property type="match status" value="1"/>
</dbReference>
<dbReference type="SMART" id="SM00384">
    <property type="entry name" value="AT_hook"/>
    <property type="match status" value="7"/>
</dbReference>
<feature type="region of interest" description="Disordered" evidence="4">
    <location>
        <begin position="1"/>
        <end position="22"/>
    </location>
</feature>
<dbReference type="InterPro" id="IPR036388">
    <property type="entry name" value="WH-like_DNA-bd_sf"/>
</dbReference>
<dbReference type="AlphaFoldDB" id="A0AA88U937"/>
<feature type="domain" description="H15" evidence="5">
    <location>
        <begin position="97"/>
        <end position="167"/>
    </location>
</feature>
<dbReference type="GO" id="GO:0000786">
    <property type="term" value="C:nucleosome"/>
    <property type="evidence" value="ECO:0007669"/>
    <property type="project" value="InterPro"/>
</dbReference>
<evidence type="ECO:0000256" key="4">
    <source>
        <dbReference type="SAM" id="MobiDB-lite"/>
    </source>
</evidence>
<sequence length="410" mass="44120">MDTSTNLLPSTGQPAARYPVTLPPAAGQNPSVFANLPIHMAFGPLAPQNPMAYAYAPPATHNPLPYAPPAQHQVPYSTAVANPTPATTTINSSKSTNLPTYPQMIAGAITDLKAKNGSSRQTITRYIGNRYPDLLPENYPAMVGKYLKQMKEDGSLDMVKHSYMLRDPRSVAPPPSPDPNLSAGPPKRGRGRPPKPKPIAVVQPEREPVLSLRLAESPVMCNSPQEVVDGTASTLVKRRPGRPRKVKDASVGSDEASGSILGKRSRGRPPAQPKPLPAPTAEPVVKRKRGRPARTEPPSVFKPRPRGRPRKNAASGGVKPVGRRGRPPKNVVLLDGAGGVLPAKRAVGSKAKEPRERKRLGRPPKKLYDAAINILRLIEGGHVITVIKFRAISFKISLRLKGILENIGIF</sequence>
<feature type="compositionally biased region" description="Pro residues" evidence="4">
    <location>
        <begin position="270"/>
        <end position="280"/>
    </location>
</feature>
<feature type="region of interest" description="Disordered" evidence="4">
    <location>
        <begin position="167"/>
        <end position="205"/>
    </location>
</feature>
<gene>
    <name evidence="6" type="ORF">RJ640_007796</name>
</gene>
<evidence type="ECO:0000259" key="5">
    <source>
        <dbReference type="PROSITE" id="PS51504"/>
    </source>
</evidence>
<feature type="compositionally biased region" description="Basic residues" evidence="4">
    <location>
        <begin position="236"/>
        <end position="245"/>
    </location>
</feature>
<dbReference type="SUPFAM" id="SSF46785">
    <property type="entry name" value="Winged helix' DNA-binding domain"/>
    <property type="match status" value="1"/>
</dbReference>
<dbReference type="GO" id="GO:0006334">
    <property type="term" value="P:nucleosome assembly"/>
    <property type="evidence" value="ECO:0007669"/>
    <property type="project" value="InterPro"/>
</dbReference>
<comment type="subcellular location">
    <subcellularLocation>
        <location evidence="1">Nucleus</location>
    </subcellularLocation>
</comment>
<reference evidence="6" key="1">
    <citation type="submission" date="2022-12" db="EMBL/GenBank/DDBJ databases">
        <title>Draft genome assemblies for two species of Escallonia (Escalloniales).</title>
        <authorList>
            <person name="Chanderbali A."/>
            <person name="Dervinis C."/>
            <person name="Anghel I."/>
            <person name="Soltis D."/>
            <person name="Soltis P."/>
            <person name="Zapata F."/>
        </authorList>
    </citation>
    <scope>NUCLEOTIDE SEQUENCE</scope>
    <source>
        <strain evidence="6">UCBG92.1500</strain>
        <tissue evidence="6">Leaf</tissue>
    </source>
</reference>